<evidence type="ECO:0000313" key="5">
    <source>
        <dbReference type="Ensembl" id="ENSSANP00000047540.1"/>
    </source>
</evidence>
<dbReference type="PANTHER" id="PTHR15060">
    <property type="entry name" value="INTERLEUKIN-15 RECEPTOR SUBUNIT ALPHA"/>
    <property type="match status" value="1"/>
</dbReference>
<dbReference type="Pfam" id="PF00084">
    <property type="entry name" value="Sushi"/>
    <property type="match status" value="1"/>
</dbReference>
<evidence type="ECO:0000313" key="6">
    <source>
        <dbReference type="Proteomes" id="UP000472260"/>
    </source>
</evidence>
<organism evidence="5 6">
    <name type="scientific">Sinocyclocheilus anshuiensis</name>
    <dbReference type="NCBI Taxonomy" id="1608454"/>
    <lineage>
        <taxon>Eukaryota</taxon>
        <taxon>Metazoa</taxon>
        <taxon>Chordata</taxon>
        <taxon>Craniata</taxon>
        <taxon>Vertebrata</taxon>
        <taxon>Euteleostomi</taxon>
        <taxon>Actinopterygii</taxon>
        <taxon>Neopterygii</taxon>
        <taxon>Teleostei</taxon>
        <taxon>Ostariophysi</taxon>
        <taxon>Cypriniformes</taxon>
        <taxon>Cyprinidae</taxon>
        <taxon>Cyprininae</taxon>
        <taxon>Sinocyclocheilus</taxon>
    </lineage>
</organism>
<feature type="region of interest" description="Disordered" evidence="3">
    <location>
        <begin position="80"/>
        <end position="113"/>
    </location>
</feature>
<name>A0A671NNG1_9TELE</name>
<dbReference type="InterPro" id="IPR035976">
    <property type="entry name" value="Sushi/SCR/CCP_sf"/>
</dbReference>
<keyword evidence="2" id="KW-0768">Sushi</keyword>
<dbReference type="GO" id="GO:0042010">
    <property type="term" value="F:interleukin-15 receptor activity"/>
    <property type="evidence" value="ECO:0007669"/>
    <property type="project" value="InterPro"/>
</dbReference>
<dbReference type="AlphaFoldDB" id="A0A671NNG1"/>
<comment type="caution">
    <text evidence="2">Lacks conserved residue(s) required for the propagation of feature annotation.</text>
</comment>
<evidence type="ECO:0000256" key="3">
    <source>
        <dbReference type="SAM" id="MobiDB-lite"/>
    </source>
</evidence>
<dbReference type="InterPro" id="IPR000436">
    <property type="entry name" value="Sushi_SCR_CCP_dom"/>
</dbReference>
<dbReference type="CDD" id="cd00033">
    <property type="entry name" value="CCP"/>
    <property type="match status" value="1"/>
</dbReference>
<accession>A0A671NNG1</accession>
<protein>
    <recommendedName>
        <fullName evidence="4">Sushi domain-containing protein</fullName>
    </recommendedName>
</protein>
<dbReference type="Proteomes" id="UP000472260">
    <property type="component" value="Unassembled WGS sequence"/>
</dbReference>
<dbReference type="PANTHER" id="PTHR15060:SF0">
    <property type="entry name" value="INTERLEUKIN-15 RECEPTOR SUBUNIT ALPHA"/>
    <property type="match status" value="1"/>
</dbReference>
<feature type="domain" description="Sushi" evidence="4">
    <location>
        <begin position="15"/>
        <end position="79"/>
    </location>
</feature>
<feature type="disulfide bond" evidence="2">
    <location>
        <begin position="17"/>
        <end position="60"/>
    </location>
</feature>
<keyword evidence="1 2" id="KW-1015">Disulfide bond</keyword>
<evidence type="ECO:0000259" key="4">
    <source>
        <dbReference type="PROSITE" id="PS50923"/>
    </source>
</evidence>
<dbReference type="InterPro" id="IPR042372">
    <property type="entry name" value="IL15RA"/>
</dbReference>
<keyword evidence="6" id="KW-1185">Reference proteome</keyword>
<dbReference type="SMART" id="SM00032">
    <property type="entry name" value="CCP"/>
    <property type="match status" value="1"/>
</dbReference>
<reference evidence="5" key="1">
    <citation type="submission" date="2025-08" db="UniProtKB">
        <authorList>
            <consortium name="Ensembl"/>
        </authorList>
    </citation>
    <scope>IDENTIFICATION</scope>
</reference>
<proteinExistence type="predicted"/>
<dbReference type="Gene3D" id="2.20.28.230">
    <property type="match status" value="1"/>
</dbReference>
<dbReference type="PROSITE" id="PS50923">
    <property type="entry name" value="SUSHI"/>
    <property type="match status" value="1"/>
</dbReference>
<feature type="compositionally biased region" description="Basic and acidic residues" evidence="3">
    <location>
        <begin position="80"/>
        <end position="90"/>
    </location>
</feature>
<dbReference type="Ensembl" id="ENSSANT00000050570.1">
    <property type="protein sequence ID" value="ENSSANP00000047540.1"/>
    <property type="gene ID" value="ENSSANG00000023979.1"/>
</dbReference>
<sequence>RTTYKTIVAKWQQLRVCGTPNLIPNTVPVPDLQYYIGDSIRIQCAEGYVRKAGTSNLIRCTEKDGSISWDSDLHLKCIDRPDPKESETQRPHQHFTSSTTERTARRNTTVHGTSTATTATGHIALTTTNEVVTTKTRRTTSLPTLMCTTKEAESVTRTIEVTPSTSSSFTSREYMTTTTSPKSGYFTTTGEAIYYDGLSKTTSLKKISTLIFIKLKLCLDICVLTLREELTKL</sequence>
<evidence type="ECO:0000256" key="1">
    <source>
        <dbReference type="ARBA" id="ARBA00023157"/>
    </source>
</evidence>
<evidence type="ECO:0000256" key="2">
    <source>
        <dbReference type="PROSITE-ProRule" id="PRU00302"/>
    </source>
</evidence>
<dbReference type="SUPFAM" id="SSF57535">
    <property type="entry name" value="Complement control module/SCR domain"/>
    <property type="match status" value="1"/>
</dbReference>
<reference evidence="5" key="2">
    <citation type="submission" date="2025-09" db="UniProtKB">
        <authorList>
            <consortium name="Ensembl"/>
        </authorList>
    </citation>
    <scope>IDENTIFICATION</scope>
</reference>